<dbReference type="EMBL" id="JAABOE010000049">
    <property type="protein sequence ID" value="KAF3176212.1"/>
    <property type="molecule type" value="Genomic_DNA"/>
</dbReference>
<name>A0A7C8KIY9_ORBOL</name>
<proteinExistence type="predicted"/>
<dbReference type="Proteomes" id="UP000472727">
    <property type="component" value="Unassembled WGS sequence"/>
</dbReference>
<comment type="caution">
    <text evidence="1">The sequence shown here is derived from an EMBL/GenBank/DDBJ whole genome shotgun (WGS) entry which is preliminary data.</text>
</comment>
<dbReference type="AlphaFoldDB" id="A0A7C8KIY9"/>
<accession>A0A7C8KIY9</accession>
<sequence length="68" mass="7859">MKRTQQLHRFCHILAKRCRTRNDLEGKEEDPTTSQCPCRAGDGVCSTVIKILSRILRHFVSKESFGLR</sequence>
<dbReference type="EMBL" id="WIWS01000192">
    <property type="protein sequence ID" value="KAF3199127.1"/>
    <property type="molecule type" value="Genomic_DNA"/>
</dbReference>
<evidence type="ECO:0000313" key="2">
    <source>
        <dbReference type="EMBL" id="KAF3199127.1"/>
    </source>
</evidence>
<evidence type="ECO:0000313" key="3">
    <source>
        <dbReference type="Proteomes" id="UP000472727"/>
    </source>
</evidence>
<organism evidence="1 4">
    <name type="scientific">Orbilia oligospora</name>
    <name type="common">Nematode-trapping fungus</name>
    <name type="synonym">Arthrobotrys oligospora</name>
    <dbReference type="NCBI Taxonomy" id="2813651"/>
    <lineage>
        <taxon>Eukaryota</taxon>
        <taxon>Fungi</taxon>
        <taxon>Dikarya</taxon>
        <taxon>Ascomycota</taxon>
        <taxon>Pezizomycotina</taxon>
        <taxon>Orbiliomycetes</taxon>
        <taxon>Orbiliales</taxon>
        <taxon>Orbiliaceae</taxon>
        <taxon>Orbilia</taxon>
    </lineage>
</organism>
<reference evidence="3 4" key="1">
    <citation type="submission" date="2019-06" db="EMBL/GenBank/DDBJ databases">
        <authorList>
            <person name="Palmer J.M."/>
        </authorList>
    </citation>
    <scope>NUCLEOTIDE SEQUENCE [LARGE SCALE GENOMIC DNA]</scope>
    <source>
        <strain evidence="2 3">TWF106</strain>
        <strain evidence="1 4">TWF788</strain>
    </source>
</reference>
<gene>
    <name evidence="2" type="ORF">TWF106_004002</name>
    <name evidence="1" type="ORF">TWF788_008092</name>
</gene>
<evidence type="ECO:0000313" key="1">
    <source>
        <dbReference type="EMBL" id="KAF3176212.1"/>
    </source>
</evidence>
<evidence type="ECO:0000313" key="4">
    <source>
        <dbReference type="Proteomes" id="UP000479691"/>
    </source>
</evidence>
<protein>
    <submittedName>
        <fullName evidence="1">Uncharacterized protein</fullName>
    </submittedName>
</protein>
<dbReference type="Proteomes" id="UP000479691">
    <property type="component" value="Unassembled WGS sequence"/>
</dbReference>